<name>A0ABV7F364_9BURK</name>
<keyword evidence="3" id="KW-1185">Reference proteome</keyword>
<evidence type="ECO:0000313" key="2">
    <source>
        <dbReference type="EMBL" id="MFC3108614.1"/>
    </source>
</evidence>
<accession>A0ABV7F364</accession>
<protein>
    <submittedName>
        <fullName evidence="2">Uncharacterized protein</fullName>
    </submittedName>
</protein>
<reference evidence="3" key="1">
    <citation type="journal article" date="2019" name="Int. J. Syst. Evol. Microbiol.">
        <title>The Global Catalogue of Microorganisms (GCM) 10K type strain sequencing project: providing services to taxonomists for standard genome sequencing and annotation.</title>
        <authorList>
            <consortium name="The Broad Institute Genomics Platform"/>
            <consortium name="The Broad Institute Genome Sequencing Center for Infectious Disease"/>
            <person name="Wu L."/>
            <person name="Ma J."/>
        </authorList>
    </citation>
    <scope>NUCLEOTIDE SEQUENCE [LARGE SCALE GENOMIC DNA]</scope>
    <source>
        <strain evidence="3">KCTC 42986</strain>
    </source>
</reference>
<keyword evidence="1" id="KW-0812">Transmembrane</keyword>
<keyword evidence="1" id="KW-1133">Transmembrane helix</keyword>
<dbReference type="EMBL" id="JBHRTP010000032">
    <property type="protein sequence ID" value="MFC3108614.1"/>
    <property type="molecule type" value="Genomic_DNA"/>
</dbReference>
<dbReference type="Proteomes" id="UP001595530">
    <property type="component" value="Unassembled WGS sequence"/>
</dbReference>
<feature type="transmembrane region" description="Helical" evidence="1">
    <location>
        <begin position="34"/>
        <end position="59"/>
    </location>
</feature>
<gene>
    <name evidence="2" type="ORF">ACFOFO_11670</name>
</gene>
<comment type="caution">
    <text evidence="2">The sequence shown here is derived from an EMBL/GenBank/DDBJ whole genome shotgun (WGS) entry which is preliminary data.</text>
</comment>
<sequence>MATGPTQGEWSLVHLHSTLACGLNSYEIREMQQVLVAGYTVIGWMGVAIMLIAVVAMFATM</sequence>
<evidence type="ECO:0000256" key="1">
    <source>
        <dbReference type="SAM" id="Phobius"/>
    </source>
</evidence>
<keyword evidence="1" id="KW-0472">Membrane</keyword>
<evidence type="ECO:0000313" key="3">
    <source>
        <dbReference type="Proteomes" id="UP001595530"/>
    </source>
</evidence>
<dbReference type="RefSeq" id="WP_390322271.1">
    <property type="nucleotide sequence ID" value="NZ_JBHRTP010000032.1"/>
</dbReference>
<proteinExistence type="predicted"/>
<organism evidence="2 3">
    <name type="scientific">Undibacterium arcticum</name>
    <dbReference type="NCBI Taxonomy" id="1762892"/>
    <lineage>
        <taxon>Bacteria</taxon>
        <taxon>Pseudomonadati</taxon>
        <taxon>Pseudomonadota</taxon>
        <taxon>Betaproteobacteria</taxon>
        <taxon>Burkholderiales</taxon>
        <taxon>Oxalobacteraceae</taxon>
        <taxon>Undibacterium</taxon>
    </lineage>
</organism>